<evidence type="ECO:0000313" key="1">
    <source>
        <dbReference type="EMBL" id="PXX41155.1"/>
    </source>
</evidence>
<name>A0A318J0P5_BURPY</name>
<sequence length="50" mass="5633">MLPARGIGVLFGRVNRYLRADMDRHRITEVVGASRIFETLHQAPQEPGTV</sequence>
<dbReference type="EMBL" id="QJJY01000001">
    <property type="protein sequence ID" value="PXX41155.1"/>
    <property type="molecule type" value="Genomic_DNA"/>
</dbReference>
<evidence type="ECO:0000313" key="2">
    <source>
        <dbReference type="Proteomes" id="UP000247755"/>
    </source>
</evidence>
<dbReference type="Proteomes" id="UP000247755">
    <property type="component" value="Unassembled WGS sequence"/>
</dbReference>
<comment type="caution">
    <text evidence="1">The sequence shown here is derived from an EMBL/GenBank/DDBJ whole genome shotgun (WGS) entry which is preliminary data.</text>
</comment>
<reference evidence="1 2" key="1">
    <citation type="submission" date="2018-05" db="EMBL/GenBank/DDBJ databases">
        <title>Comparative genomics of bacterial root endophytes of switchgrass collected from native prairies over two seasons.</title>
        <authorList>
            <person name="Tang Y."/>
        </authorList>
    </citation>
    <scope>NUCLEOTIDE SEQUENCE [LARGE SCALE GENOMIC DNA]</scope>
    <source>
        <strain evidence="1 2">NFIX32</strain>
    </source>
</reference>
<proteinExistence type="predicted"/>
<dbReference type="Gene3D" id="3.30.750.24">
    <property type="entry name" value="STAS domain"/>
    <property type="match status" value="1"/>
</dbReference>
<dbReference type="AlphaFoldDB" id="A0A318J0P5"/>
<protein>
    <recommendedName>
        <fullName evidence="3">STAS domain-containing protein</fullName>
    </recommendedName>
</protein>
<dbReference type="InterPro" id="IPR036513">
    <property type="entry name" value="STAS_dom_sf"/>
</dbReference>
<evidence type="ECO:0008006" key="3">
    <source>
        <dbReference type="Google" id="ProtNLM"/>
    </source>
</evidence>
<gene>
    <name evidence="1" type="ORF">NA66_1001765</name>
</gene>
<organism evidence="1 2">
    <name type="scientific">Burkholderia pyrrocinia</name>
    <name type="common">Pseudomonas pyrrocinia</name>
    <dbReference type="NCBI Taxonomy" id="60550"/>
    <lineage>
        <taxon>Bacteria</taxon>
        <taxon>Pseudomonadati</taxon>
        <taxon>Pseudomonadota</taxon>
        <taxon>Betaproteobacteria</taxon>
        <taxon>Burkholderiales</taxon>
        <taxon>Burkholderiaceae</taxon>
        <taxon>Burkholderia</taxon>
        <taxon>Burkholderia cepacia complex</taxon>
    </lineage>
</organism>
<accession>A0A318J0P5</accession>